<gene>
    <name evidence="3" type="ORF">H7344_03900</name>
</gene>
<evidence type="ECO:0000256" key="1">
    <source>
        <dbReference type="SAM" id="MobiDB-lite"/>
    </source>
</evidence>
<evidence type="ECO:0000313" key="3">
    <source>
        <dbReference type="EMBL" id="MBC2959435.1"/>
    </source>
</evidence>
<organism evidence="3 4">
    <name type="scientific">Nocardioides deserti</name>
    <dbReference type="NCBI Taxonomy" id="1588644"/>
    <lineage>
        <taxon>Bacteria</taxon>
        <taxon>Bacillati</taxon>
        <taxon>Actinomycetota</taxon>
        <taxon>Actinomycetes</taxon>
        <taxon>Propionibacteriales</taxon>
        <taxon>Nocardioidaceae</taxon>
        <taxon>Nocardioides</taxon>
    </lineage>
</organism>
<dbReference type="PROSITE" id="PS51257">
    <property type="entry name" value="PROKAR_LIPOPROTEIN"/>
    <property type="match status" value="1"/>
</dbReference>
<reference evidence="3 4" key="1">
    <citation type="submission" date="2020-08" db="EMBL/GenBank/DDBJ databases">
        <title>novel species in genus Nocardioides.</title>
        <authorList>
            <person name="Zhang G."/>
        </authorList>
    </citation>
    <scope>NUCLEOTIDE SEQUENCE [LARGE SCALE GENOMIC DNA]</scope>
    <source>
        <strain evidence="3 4">SC8A-24</strain>
    </source>
</reference>
<evidence type="ECO:0000256" key="2">
    <source>
        <dbReference type="SAM" id="SignalP"/>
    </source>
</evidence>
<dbReference type="EMBL" id="JACMYC010000002">
    <property type="protein sequence ID" value="MBC2959435.1"/>
    <property type="molecule type" value="Genomic_DNA"/>
</dbReference>
<feature type="chain" id="PRO_5045794767" description="Secreted protein" evidence="2">
    <location>
        <begin position="30"/>
        <end position="180"/>
    </location>
</feature>
<sequence>MTQPLTRTRTLRRAVATTSLLLLAPFAAACGGGDDDEAGSAPQDASSEDFCEAYTSIFDSLLAAPTDSGQGEQEEAAVDALKKWSERMRDVGTPEDLPEDARKGFELVLDEASDIDDVSDLDDLEDSQDYSDAEQEQAQALNTWITENCADSMPGLPSGDPSADPSDALPSEPSSTETTE</sequence>
<feature type="compositionally biased region" description="Polar residues" evidence="1">
    <location>
        <begin position="136"/>
        <end position="146"/>
    </location>
</feature>
<dbReference type="Proteomes" id="UP000604001">
    <property type="component" value="Unassembled WGS sequence"/>
</dbReference>
<feature type="signal peptide" evidence="2">
    <location>
        <begin position="1"/>
        <end position="29"/>
    </location>
</feature>
<evidence type="ECO:0008006" key="5">
    <source>
        <dbReference type="Google" id="ProtNLM"/>
    </source>
</evidence>
<feature type="compositionally biased region" description="Acidic residues" evidence="1">
    <location>
        <begin position="111"/>
        <end position="135"/>
    </location>
</feature>
<evidence type="ECO:0000313" key="4">
    <source>
        <dbReference type="Proteomes" id="UP000604001"/>
    </source>
</evidence>
<proteinExistence type="predicted"/>
<keyword evidence="4" id="KW-1185">Reference proteome</keyword>
<name>A0ABR6U4W2_9ACTN</name>
<feature type="region of interest" description="Disordered" evidence="1">
    <location>
        <begin position="111"/>
        <end position="180"/>
    </location>
</feature>
<accession>A0ABR6U4W2</accession>
<protein>
    <recommendedName>
        <fullName evidence="5">Secreted protein</fullName>
    </recommendedName>
</protein>
<comment type="caution">
    <text evidence="3">The sequence shown here is derived from an EMBL/GenBank/DDBJ whole genome shotgun (WGS) entry which is preliminary data.</text>
</comment>
<dbReference type="RefSeq" id="WP_186344720.1">
    <property type="nucleotide sequence ID" value="NZ_BMMR01000002.1"/>
</dbReference>
<keyword evidence="2" id="KW-0732">Signal</keyword>